<dbReference type="EMBL" id="JACBYQ010000001">
    <property type="protein sequence ID" value="NYE94745.1"/>
    <property type="molecule type" value="Genomic_DNA"/>
</dbReference>
<dbReference type="RefSeq" id="WP_179388468.1">
    <property type="nucleotide sequence ID" value="NZ_JACBYQ010000001.1"/>
</dbReference>
<comment type="caution">
    <text evidence="3">The sequence shown here is derived from an EMBL/GenBank/DDBJ whole genome shotgun (WGS) entry which is preliminary data.</text>
</comment>
<reference evidence="3 4" key="1">
    <citation type="submission" date="2020-07" db="EMBL/GenBank/DDBJ databases">
        <title>Sequencing the genomes of 1000 actinobacteria strains.</title>
        <authorList>
            <person name="Klenk H.-P."/>
        </authorList>
    </citation>
    <scope>NUCLEOTIDE SEQUENCE [LARGE SCALE GENOMIC DNA]</scope>
    <source>
        <strain evidence="3 4">DSM 102047</strain>
    </source>
</reference>
<dbReference type="InterPro" id="IPR035348">
    <property type="entry name" value="MoaF_C"/>
</dbReference>
<dbReference type="InterPro" id="IPR024724">
    <property type="entry name" value="MoaF_N"/>
</dbReference>
<accession>A0A7Y9S5Z6</accession>
<protein>
    <recommendedName>
        <fullName evidence="5">Molybdenum cofactor biosynthesis protein F</fullName>
    </recommendedName>
</protein>
<evidence type="ECO:0008006" key="5">
    <source>
        <dbReference type="Google" id="ProtNLM"/>
    </source>
</evidence>
<gene>
    <name evidence="3" type="ORF">FHU41_000966</name>
</gene>
<evidence type="ECO:0000313" key="4">
    <source>
        <dbReference type="Proteomes" id="UP000521748"/>
    </source>
</evidence>
<feature type="domain" description="MoaF C-terminal" evidence="2">
    <location>
        <begin position="143"/>
        <end position="256"/>
    </location>
</feature>
<feature type="domain" description="Molybdenum cofactor biosynthesis protein F N-terminal" evidence="1">
    <location>
        <begin position="9"/>
        <end position="110"/>
    </location>
</feature>
<sequence length="271" mass="30066">MTLNVSDTSTWLPLDGLAPGFDANKASPVTDLNGQSYQIDSAQGIQNFEFTTEGLRWQAGEQGGLDEHEVFAVAPELYYVQWQQHDALQFSGSLLLDLETGRALFVAARLVYPDQTVAGQTAVDHKFVPGVISGRQPSGAEIAPSRALIGRRVQWVYSETHAYEHIYLSEQWYTWQCLAGPERGLADTDQNTVYEIRPGIYLFSWREKVIPCGSITVADHRDVNNIRSHGALFGWDESGTVAVHFSFGAYGKLISVTSHPEPYEPAQWDAS</sequence>
<dbReference type="Gene3D" id="2.40.128.20">
    <property type="match status" value="1"/>
</dbReference>
<dbReference type="Pfam" id="PF17409">
    <property type="entry name" value="MoaF_C"/>
    <property type="match status" value="1"/>
</dbReference>
<organism evidence="3 4">
    <name type="scientific">Psychromicrobium silvestre</name>
    <dbReference type="NCBI Taxonomy" id="1645614"/>
    <lineage>
        <taxon>Bacteria</taxon>
        <taxon>Bacillati</taxon>
        <taxon>Actinomycetota</taxon>
        <taxon>Actinomycetes</taxon>
        <taxon>Micrococcales</taxon>
        <taxon>Micrococcaceae</taxon>
        <taxon>Psychromicrobium</taxon>
    </lineage>
</organism>
<dbReference type="AlphaFoldDB" id="A0A7Y9S5Z6"/>
<keyword evidence="4" id="KW-1185">Reference proteome</keyword>
<evidence type="ECO:0000259" key="1">
    <source>
        <dbReference type="Pfam" id="PF10703"/>
    </source>
</evidence>
<name>A0A7Y9S5Z6_9MICC</name>
<dbReference type="Pfam" id="PF10703">
    <property type="entry name" value="MoaF"/>
    <property type="match status" value="1"/>
</dbReference>
<proteinExistence type="predicted"/>
<evidence type="ECO:0000313" key="3">
    <source>
        <dbReference type="EMBL" id="NYE94745.1"/>
    </source>
</evidence>
<evidence type="ECO:0000259" key="2">
    <source>
        <dbReference type="Pfam" id="PF17409"/>
    </source>
</evidence>
<dbReference type="InterPro" id="IPR012674">
    <property type="entry name" value="Calycin"/>
</dbReference>
<dbReference type="Proteomes" id="UP000521748">
    <property type="component" value="Unassembled WGS sequence"/>
</dbReference>